<keyword evidence="1" id="KW-0624">Polysaccharide degradation</keyword>
<dbReference type="Pfam" id="PF24793">
    <property type="entry name" value="GINT1_N"/>
    <property type="match status" value="1"/>
</dbReference>
<protein>
    <submittedName>
        <fullName evidence="4">Putative formyl transferase</fullName>
    </submittedName>
</protein>
<dbReference type="InterPro" id="IPR052176">
    <property type="entry name" value="Glycosyl_Hydrlase_43_Enz"/>
</dbReference>
<keyword evidence="4" id="KW-0808">Transferase</keyword>
<dbReference type="GO" id="GO:0016740">
    <property type="term" value="F:transferase activity"/>
    <property type="evidence" value="ECO:0007669"/>
    <property type="project" value="UniProtKB-KW"/>
</dbReference>
<reference evidence="4 5" key="1">
    <citation type="journal article" date="2011" name="J. Bacteriol.">
        <title>Genome sequence of the ethanol-producing Zymomonas mobilis subsp. pomaceae lectotype strain ATCC 29192.</title>
        <authorList>
            <person name="Kouvelis V.N."/>
            <person name="Davenport K.W."/>
            <person name="Brettin T.S."/>
            <person name="Bruce D."/>
            <person name="Detter C."/>
            <person name="Han C.S."/>
            <person name="Nolan M."/>
            <person name="Tapia R."/>
            <person name="Damoulaki A."/>
            <person name="Kyrpides N.C."/>
            <person name="Typas M.A."/>
            <person name="Pappas K.M."/>
        </authorList>
    </citation>
    <scope>NUCLEOTIDE SEQUENCE [LARGE SCALE GENOMIC DNA]</scope>
    <source>
        <strain evidence="5">ATCC 29192 / DSM 22645 / JCM 10191 / CCUG 17912 / NBRC 13757 / NCIMB 11200 / NRRL B-4491 / Barker I</strain>
    </source>
</reference>
<dbReference type="SUPFAM" id="SSF75005">
    <property type="entry name" value="Arabinanase/levansucrase/invertase"/>
    <property type="match status" value="1"/>
</dbReference>
<dbReference type="InterPro" id="IPR023296">
    <property type="entry name" value="Glyco_hydro_beta-prop_sf"/>
</dbReference>
<evidence type="ECO:0000259" key="3">
    <source>
        <dbReference type="Pfam" id="PF24793"/>
    </source>
</evidence>
<gene>
    <name evidence="4" type="ordered locus">Zymop_1382</name>
</gene>
<dbReference type="eggNOG" id="COG0223">
    <property type="taxonomic scope" value="Bacteria"/>
</dbReference>
<dbReference type="RefSeq" id="WP_013934661.1">
    <property type="nucleotide sequence ID" value="NC_015709.1"/>
</dbReference>
<evidence type="ECO:0000313" key="4">
    <source>
        <dbReference type="EMBL" id="AEI38272.1"/>
    </source>
</evidence>
<dbReference type="PATRIC" id="fig|579138.3.peg.1465"/>
<evidence type="ECO:0000256" key="1">
    <source>
        <dbReference type="ARBA" id="ARBA00022651"/>
    </source>
</evidence>
<dbReference type="Proteomes" id="UP000000491">
    <property type="component" value="Chromosome"/>
</dbReference>
<dbReference type="AlphaFoldDB" id="F8EV54"/>
<dbReference type="PANTHER" id="PTHR43772:SF2">
    <property type="entry name" value="PUTATIVE (AFU_ORTHOLOGUE AFUA_2G04480)-RELATED"/>
    <property type="match status" value="1"/>
</dbReference>
<dbReference type="InterPro" id="IPR056442">
    <property type="entry name" value="GINT1_N"/>
</dbReference>
<dbReference type="GO" id="GO:0045493">
    <property type="term" value="P:xylan catabolic process"/>
    <property type="evidence" value="ECO:0007669"/>
    <property type="project" value="UniProtKB-KW"/>
</dbReference>
<dbReference type="HOGENOM" id="CLU_063385_0_0_5"/>
<dbReference type="PANTHER" id="PTHR43772">
    <property type="entry name" value="ENDO-1,4-BETA-XYLANASE"/>
    <property type="match status" value="1"/>
</dbReference>
<dbReference type="KEGG" id="zmp:Zymop_1382"/>
<dbReference type="STRING" id="579138.Zymop_1382"/>
<keyword evidence="1" id="KW-0858">Xylan degradation</keyword>
<feature type="domain" description="Glucosamine inositolphosphorylceramide transferase 1 N-terminal" evidence="3">
    <location>
        <begin position="40"/>
        <end position="239"/>
    </location>
</feature>
<name>F8EV54_ZYMMT</name>
<evidence type="ECO:0000256" key="2">
    <source>
        <dbReference type="ARBA" id="ARBA00023277"/>
    </source>
</evidence>
<proteinExistence type="predicted"/>
<sequence length="298" mass="34209">MGLRKDIWHSAIIKAPIAEIVGRGSLAGLECFWLPDAGNYRFRADPFGLWQNDKLYLFCEYFDYRYKKGAIELFIYDKSYRLLDRRIILSEPWHLSYPYLIEAEGEIWMLPEAWHSGQLTLYRAVEFPYRWEAASIINPGCIPIDATPVYYDGLWWLFYSPAWPLKFRKTRLEVAWAKTLSGPWHPHPHNPIHRGLSGSRAGGTPFIMGSKLVLPVQDCTQTYGKAIRPLYFDCLSRDKVETRLGAPLGEPSGFPYPIDGVHTLSAAGEVTLIDVKHRARSAKGALIALQYEVRKRLF</sequence>
<dbReference type="EMBL" id="CP002865">
    <property type="protein sequence ID" value="AEI38272.1"/>
    <property type="molecule type" value="Genomic_DNA"/>
</dbReference>
<accession>F8EV54</accession>
<keyword evidence="2" id="KW-0119">Carbohydrate metabolism</keyword>
<evidence type="ECO:0000313" key="5">
    <source>
        <dbReference type="Proteomes" id="UP000000491"/>
    </source>
</evidence>
<dbReference type="Gene3D" id="2.115.10.20">
    <property type="entry name" value="Glycosyl hydrolase domain, family 43"/>
    <property type="match status" value="1"/>
</dbReference>
<organism evidence="4 5">
    <name type="scientific">Zymomonas mobilis subsp. pomaceae (strain ATCC 29192 / DSM 22645 / JCM 10191 / CCUG 17912 / NBRC 13757 / NCIMB 11200 / NRRL B-4491 / Barker I)</name>
    <dbReference type="NCBI Taxonomy" id="579138"/>
    <lineage>
        <taxon>Bacteria</taxon>
        <taxon>Pseudomonadati</taxon>
        <taxon>Pseudomonadota</taxon>
        <taxon>Alphaproteobacteria</taxon>
        <taxon>Sphingomonadales</taxon>
        <taxon>Zymomonadaceae</taxon>
        <taxon>Zymomonas</taxon>
    </lineage>
</organism>